<gene>
    <name evidence="1" type="ORF">PAXRUDRAFT_22127</name>
</gene>
<protein>
    <submittedName>
        <fullName evidence="1">Uncharacterized protein</fullName>
    </submittedName>
</protein>
<reference evidence="2" key="2">
    <citation type="submission" date="2015-01" db="EMBL/GenBank/DDBJ databases">
        <title>Evolutionary Origins and Diversification of the Mycorrhizal Mutualists.</title>
        <authorList>
            <consortium name="DOE Joint Genome Institute"/>
            <consortium name="Mycorrhizal Genomics Consortium"/>
            <person name="Kohler A."/>
            <person name="Kuo A."/>
            <person name="Nagy L.G."/>
            <person name="Floudas D."/>
            <person name="Copeland A."/>
            <person name="Barry K.W."/>
            <person name="Cichocki N."/>
            <person name="Veneault-Fourrey C."/>
            <person name="LaButti K."/>
            <person name="Lindquist E.A."/>
            <person name="Lipzen A."/>
            <person name="Lundell T."/>
            <person name="Morin E."/>
            <person name="Murat C."/>
            <person name="Riley R."/>
            <person name="Ohm R."/>
            <person name="Sun H."/>
            <person name="Tunlid A."/>
            <person name="Henrissat B."/>
            <person name="Grigoriev I.V."/>
            <person name="Hibbett D.S."/>
            <person name="Martin F."/>
        </authorList>
    </citation>
    <scope>NUCLEOTIDE SEQUENCE [LARGE SCALE GENOMIC DNA]</scope>
    <source>
        <strain evidence="2">Ve08.2h10</strain>
    </source>
</reference>
<dbReference type="OrthoDB" id="2677494at2759"/>
<organism evidence="1 2">
    <name type="scientific">Paxillus rubicundulus Ve08.2h10</name>
    <dbReference type="NCBI Taxonomy" id="930991"/>
    <lineage>
        <taxon>Eukaryota</taxon>
        <taxon>Fungi</taxon>
        <taxon>Dikarya</taxon>
        <taxon>Basidiomycota</taxon>
        <taxon>Agaricomycotina</taxon>
        <taxon>Agaricomycetes</taxon>
        <taxon>Agaricomycetidae</taxon>
        <taxon>Boletales</taxon>
        <taxon>Paxilineae</taxon>
        <taxon>Paxillaceae</taxon>
        <taxon>Paxillus</taxon>
    </lineage>
</organism>
<dbReference type="STRING" id="930991.A0A0D0BKX9"/>
<dbReference type="InParanoid" id="A0A0D0BKX9"/>
<dbReference type="AlphaFoldDB" id="A0A0D0BKX9"/>
<dbReference type="EMBL" id="KN830967">
    <property type="protein sequence ID" value="KIK72317.1"/>
    <property type="molecule type" value="Genomic_DNA"/>
</dbReference>
<sequence>MDGGQDNGGEGDDILASEDDLDTYWDQVDEIDLEGLINGLTRDLVAPKLTGENKQLKRCAAIKTMKKTCISSILMQGINQKSNAMQSILSFFLQSAHAPQKVIDTLAHLGVSISTDAINLAV</sequence>
<reference evidence="1 2" key="1">
    <citation type="submission" date="2014-04" db="EMBL/GenBank/DDBJ databases">
        <authorList>
            <consortium name="DOE Joint Genome Institute"/>
            <person name="Kuo A."/>
            <person name="Kohler A."/>
            <person name="Jargeat P."/>
            <person name="Nagy L.G."/>
            <person name="Floudas D."/>
            <person name="Copeland A."/>
            <person name="Barry K.W."/>
            <person name="Cichocki N."/>
            <person name="Veneault-Fourrey C."/>
            <person name="LaButti K."/>
            <person name="Lindquist E.A."/>
            <person name="Lipzen A."/>
            <person name="Lundell T."/>
            <person name="Morin E."/>
            <person name="Murat C."/>
            <person name="Sun H."/>
            <person name="Tunlid A."/>
            <person name="Henrissat B."/>
            <person name="Grigoriev I.V."/>
            <person name="Hibbett D.S."/>
            <person name="Martin F."/>
            <person name="Nordberg H.P."/>
            <person name="Cantor M.N."/>
            <person name="Hua S.X."/>
        </authorList>
    </citation>
    <scope>NUCLEOTIDE SEQUENCE [LARGE SCALE GENOMIC DNA]</scope>
    <source>
        <strain evidence="1 2">Ve08.2h10</strain>
    </source>
</reference>
<name>A0A0D0BKX9_9AGAM</name>
<evidence type="ECO:0000313" key="1">
    <source>
        <dbReference type="EMBL" id="KIK72317.1"/>
    </source>
</evidence>
<accession>A0A0D0BKX9</accession>
<dbReference type="HOGENOM" id="CLU_2027473_0_0_1"/>
<evidence type="ECO:0000313" key="2">
    <source>
        <dbReference type="Proteomes" id="UP000054538"/>
    </source>
</evidence>
<dbReference type="Proteomes" id="UP000054538">
    <property type="component" value="Unassembled WGS sequence"/>
</dbReference>
<keyword evidence="2" id="KW-1185">Reference proteome</keyword>
<proteinExistence type="predicted"/>